<feature type="region of interest" description="Disordered" evidence="1">
    <location>
        <begin position="18"/>
        <end position="44"/>
    </location>
</feature>
<dbReference type="PANTHER" id="PTHR28617">
    <property type="entry name" value="CILIA- AND FLAGELLA-ASSOCIATED PROTEIN 77"/>
    <property type="match status" value="1"/>
</dbReference>
<evidence type="ECO:0000313" key="3">
    <source>
        <dbReference type="Proteomes" id="UP000785679"/>
    </source>
</evidence>
<dbReference type="PANTHER" id="PTHR28617:SF1">
    <property type="entry name" value="CILIA- AND FLAGELLA-ASSOCIATED PROTEIN 77"/>
    <property type="match status" value="1"/>
</dbReference>
<name>A0A8J8T2B0_HALGN</name>
<keyword evidence="3" id="KW-1185">Reference proteome</keyword>
<dbReference type="AlphaFoldDB" id="A0A8J8T2B0"/>
<reference evidence="2" key="1">
    <citation type="submission" date="2019-06" db="EMBL/GenBank/DDBJ databases">
        <authorList>
            <person name="Zheng W."/>
        </authorList>
    </citation>
    <scope>NUCLEOTIDE SEQUENCE</scope>
    <source>
        <strain evidence="2">QDHG01</strain>
    </source>
</reference>
<organism evidence="2 3">
    <name type="scientific">Halteria grandinella</name>
    <dbReference type="NCBI Taxonomy" id="5974"/>
    <lineage>
        <taxon>Eukaryota</taxon>
        <taxon>Sar</taxon>
        <taxon>Alveolata</taxon>
        <taxon>Ciliophora</taxon>
        <taxon>Intramacronucleata</taxon>
        <taxon>Spirotrichea</taxon>
        <taxon>Stichotrichia</taxon>
        <taxon>Sporadotrichida</taxon>
        <taxon>Halteriidae</taxon>
        <taxon>Halteria</taxon>
    </lineage>
</organism>
<dbReference type="OrthoDB" id="532484at2759"/>
<feature type="region of interest" description="Disordered" evidence="1">
    <location>
        <begin position="90"/>
        <end position="122"/>
    </location>
</feature>
<proteinExistence type="predicted"/>
<protein>
    <submittedName>
        <fullName evidence="2">Uncharacterized protein</fullName>
    </submittedName>
</protein>
<sequence>MEKIINKKNQLLVKDDVGRAKPATRDLPPDGFTFGKADRRDQENAGIVTSSWKMHEQSRPKDPERDFKKLNKMSIKEGVVDARTLKGFREDHDARIEPTIGDRSRRRQQSVPEHLAFGKPNRPSTPINGIIANYYGETAHQEIVEKYALSHELRKQGKALAKPKETKAHEKAVEFIKMKQTTTTEDKPQFKLKRFQNVDPRISTNRK</sequence>
<accession>A0A8J8T2B0</accession>
<dbReference type="Pfam" id="PF14825">
    <property type="entry name" value="CFAP77"/>
    <property type="match status" value="1"/>
</dbReference>
<evidence type="ECO:0000256" key="1">
    <source>
        <dbReference type="SAM" id="MobiDB-lite"/>
    </source>
</evidence>
<evidence type="ECO:0000313" key="2">
    <source>
        <dbReference type="EMBL" id="TNV79652.1"/>
    </source>
</evidence>
<dbReference type="Proteomes" id="UP000785679">
    <property type="component" value="Unassembled WGS sequence"/>
</dbReference>
<feature type="compositionally biased region" description="Basic and acidic residues" evidence="1">
    <location>
        <begin position="18"/>
        <end position="28"/>
    </location>
</feature>
<gene>
    <name evidence="2" type="ORF">FGO68_gene7941</name>
</gene>
<feature type="compositionally biased region" description="Basic and acidic residues" evidence="1">
    <location>
        <begin position="90"/>
        <end position="103"/>
    </location>
</feature>
<dbReference type="EMBL" id="RRYP01008628">
    <property type="protein sequence ID" value="TNV79652.1"/>
    <property type="molecule type" value="Genomic_DNA"/>
</dbReference>
<dbReference type="InterPro" id="IPR029147">
    <property type="entry name" value="CFAP77"/>
</dbReference>
<comment type="caution">
    <text evidence="2">The sequence shown here is derived from an EMBL/GenBank/DDBJ whole genome shotgun (WGS) entry which is preliminary data.</text>
</comment>